<evidence type="ECO:0000256" key="2">
    <source>
        <dbReference type="ARBA" id="ARBA00023186"/>
    </source>
</evidence>
<dbReference type="InterPro" id="IPR016562">
    <property type="entry name" value="Proteasome_assmbl_chp_2_euk"/>
</dbReference>
<reference evidence="6" key="1">
    <citation type="journal article" date="2011" name="Science">
        <title>The plant cell wall-decomposing machinery underlies the functional diversity of forest fungi.</title>
        <authorList>
            <person name="Eastwood D.C."/>
            <person name="Floudas D."/>
            <person name="Binder M."/>
            <person name="Majcherczyk A."/>
            <person name="Schneider P."/>
            <person name="Aerts A."/>
            <person name="Asiegbu F.O."/>
            <person name="Baker S.E."/>
            <person name="Barry K."/>
            <person name="Bendiksby M."/>
            <person name="Blumentritt M."/>
            <person name="Coutinho P.M."/>
            <person name="Cullen D."/>
            <person name="de Vries R.P."/>
            <person name="Gathman A."/>
            <person name="Goodell B."/>
            <person name="Henrissat B."/>
            <person name="Ihrmark K."/>
            <person name="Kauserud H."/>
            <person name="Kohler A."/>
            <person name="LaButti K."/>
            <person name="Lapidus A."/>
            <person name="Lavin J.L."/>
            <person name="Lee Y.-H."/>
            <person name="Lindquist E."/>
            <person name="Lilly W."/>
            <person name="Lucas S."/>
            <person name="Morin E."/>
            <person name="Murat C."/>
            <person name="Oguiza J.A."/>
            <person name="Park J."/>
            <person name="Pisabarro A.G."/>
            <person name="Riley R."/>
            <person name="Rosling A."/>
            <person name="Salamov A."/>
            <person name="Schmidt O."/>
            <person name="Schmutz J."/>
            <person name="Skrede I."/>
            <person name="Stenlid J."/>
            <person name="Wiebenga A."/>
            <person name="Xie X."/>
            <person name="Kuees U."/>
            <person name="Hibbett D.S."/>
            <person name="Hoffmeister D."/>
            <person name="Hoegberg N."/>
            <person name="Martin F."/>
            <person name="Grigoriev I.V."/>
            <person name="Watkinson S.C."/>
        </authorList>
    </citation>
    <scope>NUCLEOTIDE SEQUENCE [LARGE SCALE GENOMIC DNA]</scope>
    <source>
        <strain evidence="6">strain S7.3</strain>
    </source>
</reference>
<evidence type="ECO:0000256" key="3">
    <source>
        <dbReference type="ARBA" id="ARBA00025745"/>
    </source>
</evidence>
<evidence type="ECO:0000256" key="4">
    <source>
        <dbReference type="PIRNR" id="PIRNR010044"/>
    </source>
</evidence>
<dbReference type="InterPro" id="IPR038389">
    <property type="entry name" value="PSMG2_sf"/>
</dbReference>
<gene>
    <name evidence="5" type="ORF">SERLA73DRAFT_122250</name>
</gene>
<dbReference type="GO" id="GO:0043248">
    <property type="term" value="P:proteasome assembly"/>
    <property type="evidence" value="ECO:0007669"/>
    <property type="project" value="TreeGrafter"/>
</dbReference>
<evidence type="ECO:0000313" key="5">
    <source>
        <dbReference type="EMBL" id="EGO00191.1"/>
    </source>
</evidence>
<dbReference type="SUPFAM" id="SSF159659">
    <property type="entry name" value="Cgl1923-like"/>
    <property type="match status" value="1"/>
</dbReference>
<protein>
    <recommendedName>
        <fullName evidence="1 4">Proteasome assembly chaperone 2</fullName>
    </recommendedName>
</protein>
<proteinExistence type="inferred from homology"/>
<accession>F8PVQ7</accession>
<dbReference type="STRING" id="936435.F8PVQ7"/>
<dbReference type="OrthoDB" id="10260712at2759"/>
<dbReference type="PANTHER" id="PTHR12970">
    <property type="entry name" value="PROTEASOME ASSEMBLY CHAPERONE 2"/>
    <property type="match status" value="1"/>
</dbReference>
<organism evidence="6">
    <name type="scientific">Serpula lacrymans var. lacrymans (strain S7.3)</name>
    <name type="common">Dry rot fungus</name>
    <dbReference type="NCBI Taxonomy" id="936435"/>
    <lineage>
        <taxon>Eukaryota</taxon>
        <taxon>Fungi</taxon>
        <taxon>Dikarya</taxon>
        <taxon>Basidiomycota</taxon>
        <taxon>Agaricomycotina</taxon>
        <taxon>Agaricomycetes</taxon>
        <taxon>Agaricomycetidae</taxon>
        <taxon>Boletales</taxon>
        <taxon>Coniophorineae</taxon>
        <taxon>Serpulaceae</taxon>
        <taxon>Serpula</taxon>
    </lineage>
</organism>
<dbReference type="PIRSF" id="PIRSF010044">
    <property type="entry name" value="UCP010044"/>
    <property type="match status" value="1"/>
</dbReference>
<keyword evidence="2 4" id="KW-0143">Chaperone</keyword>
<evidence type="ECO:0000313" key="6">
    <source>
        <dbReference type="Proteomes" id="UP000008063"/>
    </source>
</evidence>
<comment type="function">
    <text evidence="4">Involved in 20S proteasome assembly.</text>
</comment>
<dbReference type="PANTHER" id="PTHR12970:SF1">
    <property type="entry name" value="PROTEASOME ASSEMBLY CHAPERONE 2"/>
    <property type="match status" value="1"/>
</dbReference>
<dbReference type="InterPro" id="IPR019151">
    <property type="entry name" value="Proteasome_assmbl_chaperone_2"/>
</dbReference>
<dbReference type="InParanoid" id="F8PVQ7"/>
<dbReference type="eggNOG" id="KOG3112">
    <property type="taxonomic scope" value="Eukaryota"/>
</dbReference>
<dbReference type="Pfam" id="PF09754">
    <property type="entry name" value="PAC2"/>
    <property type="match status" value="1"/>
</dbReference>
<dbReference type="Gene3D" id="3.40.50.10900">
    <property type="entry name" value="PAC-like subunit"/>
    <property type="match status" value="2"/>
</dbReference>
<dbReference type="GO" id="GO:0005634">
    <property type="term" value="C:nucleus"/>
    <property type="evidence" value="ECO:0007669"/>
    <property type="project" value="TreeGrafter"/>
</dbReference>
<sequence length="258" mass="27787">MSFYHPTKTFDLTGKVLVVPIVSVANVSQLAVDLLVASLSLERIGLFDTKYLIPAVGAREDGQAGITTSLELYGKNGMDIIVAQQRSPPLKSYKQDFVDALLGFVQESGVAAALFLGGVDMSNRTDAQMLAPTYYIRPANSPALDQGPFSILQQLPIPAYNHALTQPTQANPNQSSVPFIPGGGLGRRLLSSIPASWSIPTICLLHYVMEGDNRDDAHLLAAVVAKVLGADRYISSWKQPSSWKKGLFGASHDQTLYG</sequence>
<dbReference type="Proteomes" id="UP000008063">
    <property type="component" value="Unassembled WGS sequence"/>
</dbReference>
<evidence type="ECO:0000256" key="1">
    <source>
        <dbReference type="ARBA" id="ARBA00019186"/>
    </source>
</evidence>
<dbReference type="HOGENOM" id="CLU_062640_2_2_1"/>
<comment type="similarity">
    <text evidence="3 4">Belongs to the PSMG2 family.</text>
</comment>
<dbReference type="OMA" id="WKEHTGE"/>
<keyword evidence="6" id="KW-1185">Reference proteome</keyword>
<dbReference type="GO" id="GO:0005829">
    <property type="term" value="C:cytosol"/>
    <property type="evidence" value="ECO:0007669"/>
    <property type="project" value="TreeGrafter"/>
</dbReference>
<dbReference type="EMBL" id="GL945479">
    <property type="protein sequence ID" value="EGO00191.1"/>
    <property type="molecule type" value="Genomic_DNA"/>
</dbReference>
<name>F8PVQ7_SERL3</name>
<comment type="subunit">
    <text evidence="4">Component of the 20S proteasome chaperone.</text>
</comment>
<dbReference type="AlphaFoldDB" id="F8PVQ7"/>